<dbReference type="EMBL" id="NZEX01000055">
    <property type="protein sequence ID" value="MAH62844.1"/>
    <property type="molecule type" value="Genomic_DNA"/>
</dbReference>
<evidence type="ECO:0000259" key="1">
    <source>
        <dbReference type="Pfam" id="PF13614"/>
    </source>
</evidence>
<dbReference type="InterPro" id="IPR025669">
    <property type="entry name" value="AAA_dom"/>
</dbReference>
<reference evidence="3" key="1">
    <citation type="submission" date="2017-09" db="EMBL/GenBank/DDBJ databases">
        <title>The Reconstruction of 2,631 Draft Metagenome-Assembled Genomes from the Global Oceans.</title>
        <authorList>
            <person name="Tully B.J."/>
            <person name="Graham E.D."/>
            <person name="Heidelberg J.F."/>
        </authorList>
    </citation>
    <scope>NUCLEOTIDE SEQUENCE [LARGE SCALE GENOMIC DNA]</scope>
</reference>
<protein>
    <submittedName>
        <fullName evidence="2">Cobyrinic acid a,c-diamide synthase</fullName>
    </submittedName>
</protein>
<dbReference type="InterPro" id="IPR050678">
    <property type="entry name" value="DNA_Partitioning_ATPase"/>
</dbReference>
<dbReference type="InterPro" id="IPR027417">
    <property type="entry name" value="P-loop_NTPase"/>
</dbReference>
<sequence>MQILASYNIKGGVGKTSTSVNLAFHSAHEGARTLIWDLDPQGAATFYFRVRPKIKGGSRALLKGRQDLADLIKATDYENLDLLPSDFSYRTMDLLLDDTKKPNERLKILLSPLTGEYDYVFLDCPPGLTLLSESIFEAANVLVVPVIPTSLSLRTLKQLVEFRRKKQLRNFKMLVFFSMADRRKQLHRDLMQMMPRKFPNFLKTNVPYSTEIERMGIERAPVSCFAENSKSAQAYQELWQEVKAHLPAW</sequence>
<organism evidence="2 3">
    <name type="scientific">SAR324 cluster bacterium</name>
    <dbReference type="NCBI Taxonomy" id="2024889"/>
    <lineage>
        <taxon>Bacteria</taxon>
        <taxon>Deltaproteobacteria</taxon>
        <taxon>SAR324 cluster</taxon>
    </lineage>
</organism>
<dbReference type="AlphaFoldDB" id="A0A2D6YI65"/>
<dbReference type="Gene3D" id="3.40.50.300">
    <property type="entry name" value="P-loop containing nucleotide triphosphate hydrolases"/>
    <property type="match status" value="1"/>
</dbReference>
<dbReference type="SUPFAM" id="SSF52540">
    <property type="entry name" value="P-loop containing nucleoside triphosphate hydrolases"/>
    <property type="match status" value="1"/>
</dbReference>
<name>A0A2D6YI65_9DELT</name>
<accession>A0A2D6YI65</accession>
<proteinExistence type="predicted"/>
<dbReference type="CDD" id="cd02042">
    <property type="entry name" value="ParAB_family"/>
    <property type="match status" value="1"/>
</dbReference>
<feature type="domain" description="AAA" evidence="1">
    <location>
        <begin position="1"/>
        <end position="166"/>
    </location>
</feature>
<dbReference type="PANTHER" id="PTHR13696:SF52">
    <property type="entry name" value="PARA FAMILY PROTEIN CT_582"/>
    <property type="match status" value="1"/>
</dbReference>
<dbReference type="Pfam" id="PF13614">
    <property type="entry name" value="AAA_31"/>
    <property type="match status" value="1"/>
</dbReference>
<evidence type="ECO:0000313" key="3">
    <source>
        <dbReference type="Proteomes" id="UP000226525"/>
    </source>
</evidence>
<gene>
    <name evidence="2" type="ORF">CMN54_05210</name>
</gene>
<comment type="caution">
    <text evidence="2">The sequence shown here is derived from an EMBL/GenBank/DDBJ whole genome shotgun (WGS) entry which is preliminary data.</text>
</comment>
<evidence type="ECO:0000313" key="2">
    <source>
        <dbReference type="EMBL" id="MAH62844.1"/>
    </source>
</evidence>
<dbReference type="PANTHER" id="PTHR13696">
    <property type="entry name" value="P-LOOP CONTAINING NUCLEOSIDE TRIPHOSPHATE HYDROLASE"/>
    <property type="match status" value="1"/>
</dbReference>
<dbReference type="Proteomes" id="UP000226525">
    <property type="component" value="Unassembled WGS sequence"/>
</dbReference>